<evidence type="ECO:0000256" key="2">
    <source>
        <dbReference type="ARBA" id="ARBA00007617"/>
    </source>
</evidence>
<keyword evidence="4" id="KW-0967">Endosome</keyword>
<dbReference type="GO" id="GO:0006623">
    <property type="term" value="P:protein targeting to vacuole"/>
    <property type="evidence" value="ECO:0007669"/>
    <property type="project" value="TreeGrafter"/>
</dbReference>
<evidence type="ECO:0000256" key="7">
    <source>
        <dbReference type="PROSITE-ProRule" id="PRU00646"/>
    </source>
</evidence>
<keyword evidence="11" id="KW-1185">Reference proteome</keyword>
<evidence type="ECO:0000313" key="10">
    <source>
        <dbReference type="Ensembl" id="ENSCCRP00000083441.2"/>
    </source>
</evidence>
<dbReference type="PROSITE" id="PS51314">
    <property type="entry name" value="VPS37_C"/>
    <property type="match status" value="1"/>
</dbReference>
<dbReference type="GO" id="GO:0006612">
    <property type="term" value="P:protein targeting to membrane"/>
    <property type="evidence" value="ECO:0007669"/>
    <property type="project" value="TreeGrafter"/>
</dbReference>
<dbReference type="Pfam" id="PF07200">
    <property type="entry name" value="Mod_r"/>
    <property type="match status" value="1"/>
</dbReference>
<protein>
    <submittedName>
        <fullName evidence="10">VPS37A subunit of ESCRT-I</fullName>
    </submittedName>
</protein>
<keyword evidence="8" id="KW-1133">Transmembrane helix</keyword>
<dbReference type="AlphaFoldDB" id="A0A8C1F030"/>
<evidence type="ECO:0000256" key="5">
    <source>
        <dbReference type="ARBA" id="ARBA00022927"/>
    </source>
</evidence>
<reference evidence="10" key="1">
    <citation type="submission" date="2025-08" db="UniProtKB">
        <authorList>
            <consortium name="Ensembl"/>
        </authorList>
    </citation>
    <scope>IDENTIFICATION</scope>
</reference>
<evidence type="ECO:0000256" key="3">
    <source>
        <dbReference type="ARBA" id="ARBA00022448"/>
    </source>
</evidence>
<accession>A0A8C1F030</accession>
<dbReference type="CDD" id="cd11685">
    <property type="entry name" value="UEV_TSG101-like"/>
    <property type="match status" value="1"/>
</dbReference>
<feature type="domain" description="VPS37 C-terminal" evidence="9">
    <location>
        <begin position="283"/>
        <end position="372"/>
    </location>
</feature>
<reference evidence="10" key="2">
    <citation type="submission" date="2025-09" db="UniProtKB">
        <authorList>
            <consortium name="Ensembl"/>
        </authorList>
    </citation>
    <scope>IDENTIFICATION</scope>
</reference>
<dbReference type="Ensembl" id="ENSCCRT00000090580.2">
    <property type="protein sequence ID" value="ENSCCRP00000083441.2"/>
    <property type="gene ID" value="ENSCCRG00000045372.2"/>
</dbReference>
<evidence type="ECO:0000259" key="9">
    <source>
        <dbReference type="PROSITE" id="PS51314"/>
    </source>
</evidence>
<dbReference type="Gene3D" id="1.10.287.660">
    <property type="entry name" value="Helix hairpin bin"/>
    <property type="match status" value="1"/>
</dbReference>
<sequence>MNWIFPLSKGSGSIPPLNSLQKQRQRQIESLKAAHSNLAEIQKDVEYRLPFTVNNSTITVNILLPPQFPQEKPVVSVFPPVGHHLVDSNNGTMVTSQLITNFGMHSDLGKVIQSLLDEFWKSPPALMSGPTFPYMYKPSGMPPYPTQSFHFVPAFPPQDGQRPVGPVPVPHAGMDPQQAPPRPAAPAYGLITDLPLPVPTADSQSGLNGHIYKMPEIPDTFPELSEMSNSQLKDMSDQDDMLLEFFMCLPQLKQVTSDKEELVNNIVEMASEFSERTVFSFFFFFFHFLMFTLIFLCQSCSLSAIQARLKVAAHQAEEESEETAENFLEGKTEIDDFLASFMEKRTLCHCRRAKEEKLQQCVNTHGQFPTTH</sequence>
<keyword evidence="8" id="KW-0812">Transmembrane</keyword>
<comment type="similarity">
    <text evidence="2">Belongs to the VPS37 family.</text>
</comment>
<comment type="function">
    <text evidence="6">Component of the ESCRT-I complex, a regulator of vesicular trafficking process. Required for the sorting of endocytic ubiquitinated cargos into multivesicular bodies. May be involved in cell growth and differentiation.</text>
</comment>
<dbReference type="InterPro" id="IPR016135">
    <property type="entry name" value="UBQ-conjugating_enzyme/RWD"/>
</dbReference>
<evidence type="ECO:0000256" key="1">
    <source>
        <dbReference type="ARBA" id="ARBA00004633"/>
    </source>
</evidence>
<evidence type="ECO:0000313" key="11">
    <source>
        <dbReference type="Proteomes" id="UP001108240"/>
    </source>
</evidence>
<dbReference type="OMA" id="ANNFTMH"/>
<proteinExistence type="inferred from homology"/>
<dbReference type="Proteomes" id="UP001108240">
    <property type="component" value="Unplaced"/>
</dbReference>
<evidence type="ECO:0000256" key="4">
    <source>
        <dbReference type="ARBA" id="ARBA00022753"/>
    </source>
</evidence>
<dbReference type="SUPFAM" id="SSF140111">
    <property type="entry name" value="Endosomal sorting complex assembly domain"/>
    <property type="match status" value="1"/>
</dbReference>
<name>A0A8C1F030_CYPCA</name>
<dbReference type="GO" id="GO:0031902">
    <property type="term" value="C:late endosome membrane"/>
    <property type="evidence" value="ECO:0007669"/>
    <property type="project" value="UniProtKB-SubCell"/>
</dbReference>
<feature type="transmembrane region" description="Helical" evidence="8">
    <location>
        <begin position="278"/>
        <end position="296"/>
    </location>
</feature>
<dbReference type="InterPro" id="IPR037202">
    <property type="entry name" value="ESCRT_assembly_dom"/>
</dbReference>
<dbReference type="GO" id="GO:0043162">
    <property type="term" value="P:ubiquitin-dependent protein catabolic process via the multivesicular body sorting pathway"/>
    <property type="evidence" value="ECO:0007669"/>
    <property type="project" value="TreeGrafter"/>
</dbReference>
<organism evidence="10 11">
    <name type="scientific">Cyprinus carpio carpio</name>
    <dbReference type="NCBI Taxonomy" id="630221"/>
    <lineage>
        <taxon>Eukaryota</taxon>
        <taxon>Metazoa</taxon>
        <taxon>Chordata</taxon>
        <taxon>Craniata</taxon>
        <taxon>Vertebrata</taxon>
        <taxon>Euteleostomi</taxon>
        <taxon>Actinopterygii</taxon>
        <taxon>Neopterygii</taxon>
        <taxon>Teleostei</taxon>
        <taxon>Ostariophysi</taxon>
        <taxon>Cypriniformes</taxon>
        <taxon>Cyprinidae</taxon>
        <taxon>Cyprininae</taxon>
        <taxon>Cyprinus</taxon>
    </lineage>
</organism>
<keyword evidence="8" id="KW-0472">Membrane</keyword>
<dbReference type="InterPro" id="IPR029012">
    <property type="entry name" value="Helix_hairpin_bin_sf"/>
</dbReference>
<keyword evidence="5 7" id="KW-0653">Protein transport</keyword>
<dbReference type="SUPFAM" id="SSF54495">
    <property type="entry name" value="UBC-like"/>
    <property type="match status" value="1"/>
</dbReference>
<dbReference type="GO" id="GO:0000813">
    <property type="term" value="C:ESCRT I complex"/>
    <property type="evidence" value="ECO:0007669"/>
    <property type="project" value="TreeGrafter"/>
</dbReference>
<dbReference type="InterPro" id="IPR009851">
    <property type="entry name" value="Mod_r"/>
</dbReference>
<dbReference type="Gene3D" id="3.10.110.10">
    <property type="entry name" value="Ubiquitin Conjugating Enzyme"/>
    <property type="match status" value="1"/>
</dbReference>
<comment type="subcellular location">
    <subcellularLocation>
        <location evidence="1">Late endosome membrane</location>
        <topology evidence="1">Peripheral membrane protein</topology>
    </subcellularLocation>
</comment>
<dbReference type="PANTHER" id="PTHR13678:SF2">
    <property type="entry name" value="VACUOLAR PROTEIN SORTING-ASSOCIATED PROTEIN 37A"/>
    <property type="match status" value="1"/>
</dbReference>
<dbReference type="GeneTree" id="ENSGT00950000183012"/>
<evidence type="ECO:0000256" key="8">
    <source>
        <dbReference type="SAM" id="Phobius"/>
    </source>
</evidence>
<evidence type="ECO:0000256" key="6">
    <source>
        <dbReference type="ARBA" id="ARBA00025010"/>
    </source>
</evidence>
<keyword evidence="3 7" id="KW-0813">Transport</keyword>
<dbReference type="PANTHER" id="PTHR13678">
    <property type="entry name" value="VACUOLAR PROTEIN SORTING-ASSOCIATED PROTEIN 37"/>
    <property type="match status" value="1"/>
</dbReference>